<proteinExistence type="predicted"/>
<accession>A0A0R2CL67</accession>
<organism evidence="4 5">
    <name type="scientific">Fructilactobacillus florum DSM 22689 = JCM 16035</name>
    <dbReference type="NCBI Taxonomy" id="1423745"/>
    <lineage>
        <taxon>Bacteria</taxon>
        <taxon>Bacillati</taxon>
        <taxon>Bacillota</taxon>
        <taxon>Bacilli</taxon>
        <taxon>Lactobacillales</taxon>
        <taxon>Lactobacillaceae</taxon>
        <taxon>Fructilactobacillus</taxon>
    </lineage>
</organism>
<protein>
    <recommendedName>
        <fullName evidence="3">HTH tetR-type domain-containing protein</fullName>
    </recommendedName>
</protein>
<dbReference type="InterPro" id="IPR001647">
    <property type="entry name" value="HTH_TetR"/>
</dbReference>
<feature type="domain" description="HTH tetR-type" evidence="3">
    <location>
        <begin position="13"/>
        <end position="73"/>
    </location>
</feature>
<reference evidence="4 5" key="1">
    <citation type="journal article" date="2015" name="Genome Announc.">
        <title>Expanding the biotechnology potential of lactobacilli through comparative genomics of 213 strains and associated genera.</title>
        <authorList>
            <person name="Sun Z."/>
            <person name="Harris H.M."/>
            <person name="McCann A."/>
            <person name="Guo C."/>
            <person name="Argimon S."/>
            <person name="Zhang W."/>
            <person name="Yang X."/>
            <person name="Jeffery I.B."/>
            <person name="Cooney J.C."/>
            <person name="Kagawa T.F."/>
            <person name="Liu W."/>
            <person name="Song Y."/>
            <person name="Salvetti E."/>
            <person name="Wrobel A."/>
            <person name="Rasinkangas P."/>
            <person name="Parkhill J."/>
            <person name="Rea M.C."/>
            <person name="O'Sullivan O."/>
            <person name="Ritari J."/>
            <person name="Douillard F.P."/>
            <person name="Paul Ross R."/>
            <person name="Yang R."/>
            <person name="Briner A.E."/>
            <person name="Felis G.E."/>
            <person name="de Vos W.M."/>
            <person name="Barrangou R."/>
            <person name="Klaenhammer T.R."/>
            <person name="Caufield P.W."/>
            <person name="Cui Y."/>
            <person name="Zhang H."/>
            <person name="O'Toole P.W."/>
        </authorList>
    </citation>
    <scope>NUCLEOTIDE SEQUENCE [LARGE SCALE GENOMIC DNA]</scope>
    <source>
        <strain evidence="4 5">DSM 22689</strain>
    </source>
</reference>
<dbReference type="RefSeq" id="WP_009167054.1">
    <property type="nucleotide sequence ID" value="NZ_AYZI01000002.1"/>
</dbReference>
<dbReference type="AlphaFoldDB" id="A0A0R2CL67"/>
<sequence length="182" mass="21289">MGITKKKQLQKQISTKQRIIFGMFEMMMEKSYADITVKEICERAELSRMTFYRNFHTKEDVLLAQFEMVYNTFIQRLIVQNRFTFYDVATTFFTLINENKLMMEAIVKNDLTNLLLRSLSADIKKLIENQILITQESSSDLLVAMISGGLTEVIVTWTRDGMRQPVEELVIFASKYMHLKTS</sequence>
<dbReference type="InterPro" id="IPR050624">
    <property type="entry name" value="HTH-type_Tx_Regulator"/>
</dbReference>
<name>A0A0R2CL67_9LACO</name>
<evidence type="ECO:0000313" key="5">
    <source>
        <dbReference type="Proteomes" id="UP000051586"/>
    </source>
</evidence>
<dbReference type="InterPro" id="IPR009057">
    <property type="entry name" value="Homeodomain-like_sf"/>
</dbReference>
<dbReference type="Gene3D" id="1.10.357.10">
    <property type="entry name" value="Tetracycline Repressor, domain 2"/>
    <property type="match status" value="1"/>
</dbReference>
<keyword evidence="1 2" id="KW-0238">DNA-binding</keyword>
<dbReference type="Pfam" id="PF14278">
    <property type="entry name" value="TetR_C_8"/>
    <property type="match status" value="1"/>
</dbReference>
<evidence type="ECO:0000259" key="3">
    <source>
        <dbReference type="PROSITE" id="PS50977"/>
    </source>
</evidence>
<dbReference type="Proteomes" id="UP000051586">
    <property type="component" value="Unassembled WGS sequence"/>
</dbReference>
<dbReference type="EMBL" id="AYZI01000002">
    <property type="protein sequence ID" value="KRM92344.1"/>
    <property type="molecule type" value="Genomic_DNA"/>
</dbReference>
<dbReference type="InterPro" id="IPR039532">
    <property type="entry name" value="TetR_C_Firmicutes"/>
</dbReference>
<dbReference type="PROSITE" id="PS50977">
    <property type="entry name" value="HTH_TETR_2"/>
    <property type="match status" value="1"/>
</dbReference>
<gene>
    <name evidence="4" type="ORF">FC87_GL000477</name>
</gene>
<dbReference type="STRING" id="1423745.GCA_001311215_00939"/>
<evidence type="ECO:0000256" key="1">
    <source>
        <dbReference type="ARBA" id="ARBA00023125"/>
    </source>
</evidence>
<feature type="DNA-binding region" description="H-T-H motif" evidence="2">
    <location>
        <begin position="36"/>
        <end position="55"/>
    </location>
</feature>
<dbReference type="PANTHER" id="PTHR43479">
    <property type="entry name" value="ACREF/ENVCD OPERON REPRESSOR-RELATED"/>
    <property type="match status" value="1"/>
</dbReference>
<dbReference type="Pfam" id="PF00440">
    <property type="entry name" value="TetR_N"/>
    <property type="match status" value="1"/>
</dbReference>
<dbReference type="SUPFAM" id="SSF46689">
    <property type="entry name" value="Homeodomain-like"/>
    <property type="match status" value="1"/>
</dbReference>
<comment type="caution">
    <text evidence="4">The sequence shown here is derived from an EMBL/GenBank/DDBJ whole genome shotgun (WGS) entry which is preliminary data.</text>
</comment>
<evidence type="ECO:0000256" key="2">
    <source>
        <dbReference type="PROSITE-ProRule" id="PRU00335"/>
    </source>
</evidence>
<dbReference type="PANTHER" id="PTHR43479:SF11">
    <property type="entry name" value="ACREF_ENVCD OPERON REPRESSOR-RELATED"/>
    <property type="match status" value="1"/>
</dbReference>
<dbReference type="PATRIC" id="fig|1423745.4.peg.501"/>
<evidence type="ECO:0000313" key="4">
    <source>
        <dbReference type="EMBL" id="KRM92344.1"/>
    </source>
</evidence>
<dbReference type="GO" id="GO:0003677">
    <property type="term" value="F:DNA binding"/>
    <property type="evidence" value="ECO:0007669"/>
    <property type="project" value="UniProtKB-UniRule"/>
</dbReference>